<feature type="domain" description="Glyoxalase-like" evidence="1">
    <location>
        <begin position="5"/>
        <end position="193"/>
    </location>
</feature>
<keyword evidence="3" id="KW-1185">Reference proteome</keyword>
<proteinExistence type="predicted"/>
<dbReference type="InterPro" id="IPR025870">
    <property type="entry name" value="Glyoxalase-like_dom"/>
</dbReference>
<dbReference type="EMBL" id="JAGYPM010000001">
    <property type="protein sequence ID" value="MBS4189623.1"/>
    <property type="molecule type" value="Genomic_DNA"/>
</dbReference>
<evidence type="ECO:0000259" key="1">
    <source>
        <dbReference type="Pfam" id="PF13468"/>
    </source>
</evidence>
<organism evidence="2 3">
    <name type="scientific">Cytobacillus citreus</name>
    <dbReference type="NCBI Taxonomy" id="2833586"/>
    <lineage>
        <taxon>Bacteria</taxon>
        <taxon>Bacillati</taxon>
        <taxon>Bacillota</taxon>
        <taxon>Bacilli</taxon>
        <taxon>Bacillales</taxon>
        <taxon>Bacillaceae</taxon>
        <taxon>Cytobacillus</taxon>
    </lineage>
</organism>
<dbReference type="Pfam" id="PF13468">
    <property type="entry name" value="Glyoxalase_3"/>
    <property type="match status" value="1"/>
</dbReference>
<dbReference type="Proteomes" id="UP000681027">
    <property type="component" value="Unassembled WGS sequence"/>
</dbReference>
<dbReference type="InterPro" id="IPR029068">
    <property type="entry name" value="Glyas_Bleomycin-R_OHBP_Dase"/>
</dbReference>
<dbReference type="SUPFAM" id="SSF54593">
    <property type="entry name" value="Glyoxalase/Bleomycin resistance protein/Dihydroxybiphenyl dioxygenase"/>
    <property type="match status" value="1"/>
</dbReference>
<dbReference type="PANTHER" id="PTHR40265:SF1">
    <property type="entry name" value="GLYOXALASE-LIKE DOMAIN-CONTAINING PROTEIN"/>
    <property type="match status" value="1"/>
</dbReference>
<dbReference type="RefSeq" id="WP_213101038.1">
    <property type="nucleotide sequence ID" value="NZ_JAGYPM010000001.1"/>
</dbReference>
<evidence type="ECO:0000313" key="2">
    <source>
        <dbReference type="EMBL" id="MBS4189623.1"/>
    </source>
</evidence>
<name>A0ABS5NQC7_9BACI</name>
<gene>
    <name evidence="2" type="ORF">KHA94_05280</name>
</gene>
<sequence>MDLQLDHVVHFLSDHPNKAIMEWQKLSYKAVMGGSHESWGTFNSLLYTSTSYIEFLAVENQTIAEQSDNPLIKQLITDLNNGNGIGQICFRTKDIVMLKEQLKNKGISTFPIFPGSRKRHDGSMIRWKMLFIKEKASLPFPFFIEWEQMDEDRFKELKMLGMTDKKLENHSVKSIFIACYNAIKTAKEWTRLFDFPMINKNLDVNFTTKSIVLQCGSLDLVFCETLSQEGVIHDTLQSRGERPFFIQFQPMLFDKPISLFHSHYQ</sequence>
<reference evidence="2 3" key="1">
    <citation type="submission" date="2021-05" db="EMBL/GenBank/DDBJ databases">
        <title>Novel Bacillus species.</title>
        <authorList>
            <person name="Liu G."/>
        </authorList>
    </citation>
    <scope>NUCLEOTIDE SEQUENCE [LARGE SCALE GENOMIC DNA]</scope>
    <source>
        <strain evidence="2 3">FJAT-49705</strain>
    </source>
</reference>
<dbReference type="PANTHER" id="PTHR40265">
    <property type="entry name" value="BLL2707 PROTEIN"/>
    <property type="match status" value="1"/>
</dbReference>
<comment type="caution">
    <text evidence="2">The sequence shown here is derived from an EMBL/GenBank/DDBJ whole genome shotgun (WGS) entry which is preliminary data.</text>
</comment>
<dbReference type="Gene3D" id="3.10.180.10">
    <property type="entry name" value="2,3-Dihydroxybiphenyl 1,2-Dioxygenase, domain 1"/>
    <property type="match status" value="1"/>
</dbReference>
<evidence type="ECO:0000313" key="3">
    <source>
        <dbReference type="Proteomes" id="UP000681027"/>
    </source>
</evidence>
<accession>A0ABS5NQC7</accession>
<protein>
    <submittedName>
        <fullName evidence="2">VOC family protein</fullName>
    </submittedName>
</protein>